<keyword evidence="1" id="KW-0812">Transmembrane</keyword>
<protein>
    <submittedName>
        <fullName evidence="2">Uncharacterized protein</fullName>
    </submittedName>
</protein>
<keyword evidence="1" id="KW-0472">Membrane</keyword>
<evidence type="ECO:0000313" key="3">
    <source>
        <dbReference type="Proteomes" id="UP001244297"/>
    </source>
</evidence>
<keyword evidence="1" id="KW-1133">Transmembrane helix</keyword>
<dbReference type="EMBL" id="JAUFPT010000082">
    <property type="protein sequence ID" value="MDN3573744.1"/>
    <property type="molecule type" value="Genomic_DNA"/>
</dbReference>
<organism evidence="2 3">
    <name type="scientific">Methylobacterium longum</name>
    <dbReference type="NCBI Taxonomy" id="767694"/>
    <lineage>
        <taxon>Bacteria</taxon>
        <taxon>Pseudomonadati</taxon>
        <taxon>Pseudomonadota</taxon>
        <taxon>Alphaproteobacteria</taxon>
        <taxon>Hyphomicrobiales</taxon>
        <taxon>Methylobacteriaceae</taxon>
        <taxon>Methylobacterium</taxon>
    </lineage>
</organism>
<gene>
    <name evidence="2" type="ORF">QWZ18_24395</name>
</gene>
<feature type="transmembrane region" description="Helical" evidence="1">
    <location>
        <begin position="6"/>
        <end position="25"/>
    </location>
</feature>
<accession>A0ABT8AUW0</accession>
<evidence type="ECO:0000256" key="1">
    <source>
        <dbReference type="SAM" id="Phobius"/>
    </source>
</evidence>
<reference evidence="3" key="1">
    <citation type="journal article" date="2019" name="Int. J. Syst. Evol. Microbiol.">
        <title>The Global Catalogue of Microorganisms (GCM) 10K type strain sequencing project: providing services to taxonomists for standard genome sequencing and annotation.</title>
        <authorList>
            <consortium name="The Broad Institute Genomics Platform"/>
            <consortium name="The Broad Institute Genome Sequencing Center for Infectious Disease"/>
            <person name="Wu L."/>
            <person name="Ma J."/>
        </authorList>
    </citation>
    <scope>NUCLEOTIDE SEQUENCE [LARGE SCALE GENOMIC DNA]</scope>
    <source>
        <strain evidence="3">CECT 7806</strain>
    </source>
</reference>
<sequence>MFESWFVGPVLVALISTAIGVAIGASRPAPVHRREAAEARLFDQRRVFGRKRGWRRATRAARGLGLLPLR</sequence>
<name>A0ABT8AUW0_9HYPH</name>
<dbReference type="Proteomes" id="UP001244297">
    <property type="component" value="Unassembled WGS sequence"/>
</dbReference>
<evidence type="ECO:0000313" key="2">
    <source>
        <dbReference type="EMBL" id="MDN3573744.1"/>
    </source>
</evidence>
<keyword evidence="3" id="KW-1185">Reference proteome</keyword>
<dbReference type="RefSeq" id="WP_238287340.1">
    <property type="nucleotide sequence ID" value="NZ_BPQS01000009.1"/>
</dbReference>
<proteinExistence type="predicted"/>
<comment type="caution">
    <text evidence="2">The sequence shown here is derived from an EMBL/GenBank/DDBJ whole genome shotgun (WGS) entry which is preliminary data.</text>
</comment>